<dbReference type="GO" id="GO:0070043">
    <property type="term" value="F:rRNA (guanine-N7-)-methyltransferase activity"/>
    <property type="evidence" value="ECO:0007669"/>
    <property type="project" value="UniProtKB-UniRule"/>
</dbReference>
<dbReference type="InterPro" id="IPR029063">
    <property type="entry name" value="SAM-dependent_MTases_sf"/>
</dbReference>
<dbReference type="InterPro" id="IPR003682">
    <property type="entry name" value="rRNA_ssu_MeTfrase_G"/>
</dbReference>
<dbReference type="SUPFAM" id="SSF53335">
    <property type="entry name" value="S-adenosyl-L-methionine-dependent methyltransferases"/>
    <property type="match status" value="1"/>
</dbReference>
<organism evidence="7 8">
    <name type="scientific">Rhodobacter aestuarii</name>
    <dbReference type="NCBI Taxonomy" id="453582"/>
    <lineage>
        <taxon>Bacteria</taxon>
        <taxon>Pseudomonadati</taxon>
        <taxon>Pseudomonadota</taxon>
        <taxon>Alphaproteobacteria</taxon>
        <taxon>Rhodobacterales</taxon>
        <taxon>Rhodobacter group</taxon>
        <taxon>Rhodobacter</taxon>
    </lineage>
</organism>
<proteinExistence type="inferred from homology"/>
<name>A0A1N7LFQ4_9RHOB</name>
<dbReference type="Pfam" id="PF02527">
    <property type="entry name" value="GidB"/>
    <property type="match status" value="1"/>
</dbReference>
<evidence type="ECO:0000256" key="5">
    <source>
        <dbReference type="ARBA" id="ARBA00022691"/>
    </source>
</evidence>
<evidence type="ECO:0000256" key="1">
    <source>
        <dbReference type="ARBA" id="ARBA00022490"/>
    </source>
</evidence>
<keyword evidence="8" id="KW-1185">Reference proteome</keyword>
<comment type="catalytic activity">
    <reaction evidence="6">
        <text>guanosine(527) in 16S rRNA + S-adenosyl-L-methionine = N(7)-methylguanosine(527) in 16S rRNA + S-adenosyl-L-homocysteine</text>
        <dbReference type="Rhea" id="RHEA:42732"/>
        <dbReference type="Rhea" id="RHEA-COMP:10209"/>
        <dbReference type="Rhea" id="RHEA-COMP:10210"/>
        <dbReference type="ChEBI" id="CHEBI:57856"/>
        <dbReference type="ChEBI" id="CHEBI:59789"/>
        <dbReference type="ChEBI" id="CHEBI:74269"/>
        <dbReference type="ChEBI" id="CHEBI:74480"/>
        <dbReference type="EC" id="2.1.1.170"/>
    </reaction>
</comment>
<gene>
    <name evidence="6" type="primary">rsmG</name>
    <name evidence="7" type="ORF">SAMN05421580_10452</name>
</gene>
<dbReference type="HAMAP" id="MF_00074">
    <property type="entry name" value="16SrRNA_methyltr_G"/>
    <property type="match status" value="1"/>
</dbReference>
<evidence type="ECO:0000256" key="6">
    <source>
        <dbReference type="HAMAP-Rule" id="MF_00074"/>
    </source>
</evidence>
<accession>A0A1N7LFQ4</accession>
<feature type="binding site" evidence="6">
    <location>
        <position position="77"/>
    </location>
    <ligand>
        <name>S-adenosyl-L-methionine</name>
        <dbReference type="ChEBI" id="CHEBI:59789"/>
    </ligand>
</feature>
<dbReference type="EC" id="2.1.1.170" evidence="6"/>
<comment type="similarity">
    <text evidence="6">Belongs to the methyltransferase superfamily. RNA methyltransferase RsmG family.</text>
</comment>
<dbReference type="RefSeq" id="WP_076484321.1">
    <property type="nucleotide sequence ID" value="NZ_FTOG01000004.1"/>
</dbReference>
<keyword evidence="5 6" id="KW-0949">S-adenosyl-L-methionine</keyword>
<evidence type="ECO:0000313" key="8">
    <source>
        <dbReference type="Proteomes" id="UP000186221"/>
    </source>
</evidence>
<dbReference type="Proteomes" id="UP000186221">
    <property type="component" value="Unassembled WGS sequence"/>
</dbReference>
<dbReference type="GO" id="GO:0005829">
    <property type="term" value="C:cytosol"/>
    <property type="evidence" value="ECO:0007669"/>
    <property type="project" value="TreeGrafter"/>
</dbReference>
<comment type="function">
    <text evidence="6">Specifically methylates the N7 position of guanine in position 527 of 16S rRNA.</text>
</comment>
<evidence type="ECO:0000256" key="4">
    <source>
        <dbReference type="ARBA" id="ARBA00022679"/>
    </source>
</evidence>
<dbReference type="STRING" id="453582.SAMN05421580_10452"/>
<dbReference type="NCBIfam" id="TIGR00138">
    <property type="entry name" value="rsmG_gidB"/>
    <property type="match status" value="1"/>
</dbReference>
<dbReference type="Gene3D" id="3.40.50.150">
    <property type="entry name" value="Vaccinia Virus protein VP39"/>
    <property type="match status" value="1"/>
</dbReference>
<evidence type="ECO:0000313" key="7">
    <source>
        <dbReference type="EMBL" id="SIS72616.1"/>
    </source>
</evidence>
<keyword evidence="1 6" id="KW-0963">Cytoplasm</keyword>
<dbReference type="PIRSF" id="PIRSF003078">
    <property type="entry name" value="GidB"/>
    <property type="match status" value="1"/>
</dbReference>
<evidence type="ECO:0000256" key="2">
    <source>
        <dbReference type="ARBA" id="ARBA00022552"/>
    </source>
</evidence>
<feature type="binding site" evidence="6">
    <location>
        <position position="140"/>
    </location>
    <ligand>
        <name>S-adenosyl-L-methionine</name>
        <dbReference type="ChEBI" id="CHEBI:59789"/>
    </ligand>
</feature>
<evidence type="ECO:0000256" key="3">
    <source>
        <dbReference type="ARBA" id="ARBA00022603"/>
    </source>
</evidence>
<comment type="caution">
    <text evidence="6">Lacks conserved residue(s) required for the propagation of feature annotation.</text>
</comment>
<keyword evidence="4 6" id="KW-0808">Transferase</keyword>
<dbReference type="EMBL" id="FTOG01000004">
    <property type="protein sequence ID" value="SIS72616.1"/>
    <property type="molecule type" value="Genomic_DNA"/>
</dbReference>
<dbReference type="AlphaFoldDB" id="A0A1N7LFQ4"/>
<protein>
    <recommendedName>
        <fullName evidence="6">Ribosomal RNA small subunit methyltransferase G</fullName>
        <ecNumber evidence="6">2.1.1.170</ecNumber>
    </recommendedName>
    <alternativeName>
        <fullName evidence="6">16S rRNA 7-methylguanosine methyltransferase</fullName>
        <shortName evidence="6">16S rRNA m7G methyltransferase</shortName>
    </alternativeName>
</protein>
<dbReference type="PANTHER" id="PTHR31760">
    <property type="entry name" value="S-ADENOSYL-L-METHIONINE-DEPENDENT METHYLTRANSFERASES SUPERFAMILY PROTEIN"/>
    <property type="match status" value="1"/>
</dbReference>
<dbReference type="PANTHER" id="PTHR31760:SF0">
    <property type="entry name" value="S-ADENOSYL-L-METHIONINE-DEPENDENT METHYLTRANSFERASES SUPERFAMILY PROTEIN"/>
    <property type="match status" value="1"/>
</dbReference>
<feature type="binding site" evidence="6">
    <location>
        <begin position="126"/>
        <end position="127"/>
    </location>
    <ligand>
        <name>S-adenosyl-L-methionine</name>
        <dbReference type="ChEBI" id="CHEBI:59789"/>
    </ligand>
</feature>
<feature type="binding site" evidence="6">
    <location>
        <position position="72"/>
    </location>
    <ligand>
        <name>S-adenosyl-L-methionine</name>
        <dbReference type="ChEBI" id="CHEBI:59789"/>
    </ligand>
</feature>
<comment type="subcellular location">
    <subcellularLocation>
        <location evidence="6">Cytoplasm</location>
    </subcellularLocation>
</comment>
<sequence length="207" mass="22964">MSGAELFQRHFDVSRETLDRLTTLEALLRKWNPAINLVSAQTLDDIWGRHFLDSAQLFHCIEETPASWADLGSGGGFPGLIIGILAKEKWPEMQLTLVESDKRKSAFLINAARELGLGLKVKPERIEKTAPLQADVVSARALAALPKLLEFAERHLGANGTAIFPKGERWKEEVALAEASWSFTSEPRESLTDPQAVVLKIRGLKRV</sequence>
<keyword evidence="3 6" id="KW-0489">Methyltransferase</keyword>
<reference evidence="8" key="1">
    <citation type="submission" date="2017-01" db="EMBL/GenBank/DDBJ databases">
        <authorList>
            <person name="Varghese N."/>
            <person name="Submissions S."/>
        </authorList>
    </citation>
    <scope>NUCLEOTIDE SEQUENCE [LARGE SCALE GENOMIC DNA]</scope>
    <source>
        <strain evidence="8">DSM 19945</strain>
    </source>
</reference>
<dbReference type="OrthoDB" id="9808773at2"/>
<keyword evidence="2 6" id="KW-0698">rRNA processing</keyword>